<dbReference type="PROSITE" id="PS51257">
    <property type="entry name" value="PROKAR_LIPOPROTEIN"/>
    <property type="match status" value="1"/>
</dbReference>
<protein>
    <recommendedName>
        <fullName evidence="4">DUF4829 domain-containing protein</fullName>
    </recommendedName>
</protein>
<organism evidence="2 3">
    <name type="scientific">Belliella filtrata</name>
    <dbReference type="NCBI Taxonomy" id="2923435"/>
    <lineage>
        <taxon>Bacteria</taxon>
        <taxon>Pseudomonadati</taxon>
        <taxon>Bacteroidota</taxon>
        <taxon>Cytophagia</taxon>
        <taxon>Cytophagales</taxon>
        <taxon>Cyclobacteriaceae</taxon>
        <taxon>Belliella</taxon>
    </lineage>
</organism>
<name>A0ABS9V3W3_9BACT</name>
<evidence type="ECO:0000313" key="2">
    <source>
        <dbReference type="EMBL" id="MCH7410880.1"/>
    </source>
</evidence>
<dbReference type="RefSeq" id="WP_241349238.1">
    <property type="nucleotide sequence ID" value="NZ_JAKZGP010000050.1"/>
</dbReference>
<gene>
    <name evidence="2" type="ORF">MM239_15840</name>
</gene>
<dbReference type="Proteomes" id="UP001165489">
    <property type="component" value="Unassembled WGS sequence"/>
</dbReference>
<evidence type="ECO:0000313" key="3">
    <source>
        <dbReference type="Proteomes" id="UP001165489"/>
    </source>
</evidence>
<accession>A0ABS9V3W3</accession>
<sequence>MEKQKIYLIVYALTLSIATLISSCKIQQQKQMDLEYGLLRFLHHDPASIIRQNTIDNNDTLYGRFLRYDYLRENIRSTNNPNDSEPFLNLDLLFTEDQKGQLINKFKELMEVQLDPDRMIAEVLPEEIYLERKENFDKIYPKNLSEPIVPRMNKISFPIIQKGINGVIYAITFDTFSFRFRSDSVGEIRVFVKSDPYWELLGFAPCDIQ</sequence>
<feature type="transmembrane region" description="Helical" evidence="1">
    <location>
        <begin position="6"/>
        <end position="24"/>
    </location>
</feature>
<keyword evidence="3" id="KW-1185">Reference proteome</keyword>
<dbReference type="EMBL" id="JAKZGP010000050">
    <property type="protein sequence ID" value="MCH7410880.1"/>
    <property type="molecule type" value="Genomic_DNA"/>
</dbReference>
<comment type="caution">
    <text evidence="2">The sequence shown here is derived from an EMBL/GenBank/DDBJ whole genome shotgun (WGS) entry which is preliminary data.</text>
</comment>
<evidence type="ECO:0000256" key="1">
    <source>
        <dbReference type="SAM" id="Phobius"/>
    </source>
</evidence>
<evidence type="ECO:0008006" key="4">
    <source>
        <dbReference type="Google" id="ProtNLM"/>
    </source>
</evidence>
<keyword evidence="1" id="KW-1133">Transmembrane helix</keyword>
<keyword evidence="1" id="KW-0472">Membrane</keyword>
<keyword evidence="1" id="KW-0812">Transmembrane</keyword>
<proteinExistence type="predicted"/>
<reference evidence="2" key="1">
    <citation type="submission" date="2022-03" db="EMBL/GenBank/DDBJ databases">
        <title>De novo assembled genomes of Belliella spp. (Cyclobacteriaceae) strains.</title>
        <authorList>
            <person name="Szabo A."/>
            <person name="Korponai K."/>
            <person name="Felfoldi T."/>
        </authorList>
    </citation>
    <scope>NUCLEOTIDE SEQUENCE</scope>
    <source>
        <strain evidence="2">DSM 111904</strain>
    </source>
</reference>